<dbReference type="SUPFAM" id="SSF53098">
    <property type="entry name" value="Ribonuclease H-like"/>
    <property type="match status" value="1"/>
</dbReference>
<sequence>MDGSHCPVTPSTGAAIYIPNTGITKTWKLPCDTHITTAELFAIQQAVVHLISAHFTTVIYTDFRSSLHLLSRHPSTSITLVYSIQRLLLSLQSQGWEIVLQWVPSYSNI</sequence>
<protein>
    <recommendedName>
        <fullName evidence="3">RNase H type-1 domain-containing protein</fullName>
    </recommendedName>
</protein>
<dbReference type="Proteomes" id="UP000324222">
    <property type="component" value="Unassembled WGS sequence"/>
</dbReference>
<name>A0A5B7ETN2_PORTR</name>
<organism evidence="1 2">
    <name type="scientific">Portunus trituberculatus</name>
    <name type="common">Swimming crab</name>
    <name type="synonym">Neptunus trituberculatus</name>
    <dbReference type="NCBI Taxonomy" id="210409"/>
    <lineage>
        <taxon>Eukaryota</taxon>
        <taxon>Metazoa</taxon>
        <taxon>Ecdysozoa</taxon>
        <taxon>Arthropoda</taxon>
        <taxon>Crustacea</taxon>
        <taxon>Multicrustacea</taxon>
        <taxon>Malacostraca</taxon>
        <taxon>Eumalacostraca</taxon>
        <taxon>Eucarida</taxon>
        <taxon>Decapoda</taxon>
        <taxon>Pleocyemata</taxon>
        <taxon>Brachyura</taxon>
        <taxon>Eubrachyura</taxon>
        <taxon>Portunoidea</taxon>
        <taxon>Portunidae</taxon>
        <taxon>Portuninae</taxon>
        <taxon>Portunus</taxon>
    </lineage>
</organism>
<reference evidence="1 2" key="1">
    <citation type="submission" date="2019-05" db="EMBL/GenBank/DDBJ databases">
        <title>Another draft genome of Portunus trituberculatus and its Hox gene families provides insights of decapod evolution.</title>
        <authorList>
            <person name="Jeong J.-H."/>
            <person name="Song I."/>
            <person name="Kim S."/>
            <person name="Choi T."/>
            <person name="Kim D."/>
            <person name="Ryu S."/>
            <person name="Kim W."/>
        </authorList>
    </citation>
    <scope>NUCLEOTIDE SEQUENCE [LARGE SCALE GENOMIC DNA]</scope>
    <source>
        <tissue evidence="1">Muscle</tissue>
    </source>
</reference>
<evidence type="ECO:0008006" key="3">
    <source>
        <dbReference type="Google" id="ProtNLM"/>
    </source>
</evidence>
<dbReference type="GO" id="GO:0003676">
    <property type="term" value="F:nucleic acid binding"/>
    <property type="evidence" value="ECO:0007669"/>
    <property type="project" value="InterPro"/>
</dbReference>
<accession>A0A5B7ETN2</accession>
<dbReference type="EMBL" id="VSRR010003550">
    <property type="protein sequence ID" value="MPC36577.1"/>
    <property type="molecule type" value="Genomic_DNA"/>
</dbReference>
<evidence type="ECO:0000313" key="2">
    <source>
        <dbReference type="Proteomes" id="UP000324222"/>
    </source>
</evidence>
<dbReference type="InterPro" id="IPR036397">
    <property type="entry name" value="RNaseH_sf"/>
</dbReference>
<comment type="caution">
    <text evidence="1">The sequence shown here is derived from an EMBL/GenBank/DDBJ whole genome shotgun (WGS) entry which is preliminary data.</text>
</comment>
<evidence type="ECO:0000313" key="1">
    <source>
        <dbReference type="EMBL" id="MPC36577.1"/>
    </source>
</evidence>
<dbReference type="Gene3D" id="3.30.420.10">
    <property type="entry name" value="Ribonuclease H-like superfamily/Ribonuclease H"/>
    <property type="match status" value="1"/>
</dbReference>
<dbReference type="AlphaFoldDB" id="A0A5B7ETN2"/>
<keyword evidence="2" id="KW-1185">Reference proteome</keyword>
<dbReference type="OrthoDB" id="6371827at2759"/>
<gene>
    <name evidence="1" type="ORF">E2C01_030040</name>
</gene>
<proteinExistence type="predicted"/>
<dbReference type="InterPro" id="IPR012337">
    <property type="entry name" value="RNaseH-like_sf"/>
</dbReference>